<name>A0A0A9GWK6_ARUDO</name>
<organism evidence="1">
    <name type="scientific">Arundo donax</name>
    <name type="common">Giant reed</name>
    <name type="synonym">Donax arundinaceus</name>
    <dbReference type="NCBI Taxonomy" id="35708"/>
    <lineage>
        <taxon>Eukaryota</taxon>
        <taxon>Viridiplantae</taxon>
        <taxon>Streptophyta</taxon>
        <taxon>Embryophyta</taxon>
        <taxon>Tracheophyta</taxon>
        <taxon>Spermatophyta</taxon>
        <taxon>Magnoliopsida</taxon>
        <taxon>Liliopsida</taxon>
        <taxon>Poales</taxon>
        <taxon>Poaceae</taxon>
        <taxon>PACMAD clade</taxon>
        <taxon>Arundinoideae</taxon>
        <taxon>Arundineae</taxon>
        <taxon>Arundo</taxon>
    </lineage>
</organism>
<reference evidence="1" key="1">
    <citation type="submission" date="2014-09" db="EMBL/GenBank/DDBJ databases">
        <authorList>
            <person name="Magalhaes I.L.F."/>
            <person name="Oliveira U."/>
            <person name="Santos F.R."/>
            <person name="Vidigal T.H.D.A."/>
            <person name="Brescovit A.D."/>
            <person name="Santos A.J."/>
        </authorList>
    </citation>
    <scope>NUCLEOTIDE SEQUENCE</scope>
    <source>
        <tissue evidence="1">Shoot tissue taken approximately 20 cm above the soil surface</tissue>
    </source>
</reference>
<dbReference type="EMBL" id="GBRH01168511">
    <property type="protein sequence ID" value="JAE29385.1"/>
    <property type="molecule type" value="Transcribed_RNA"/>
</dbReference>
<sequence length="55" mass="6081">MVGVRVHTGDRTPMELPAITRTVTPSAVVDAMSLLWISWYPGSTILLPEERLTQS</sequence>
<protein>
    <submittedName>
        <fullName evidence="1">Uncharacterized protein</fullName>
    </submittedName>
</protein>
<dbReference type="AlphaFoldDB" id="A0A0A9GWK6"/>
<reference evidence="1" key="2">
    <citation type="journal article" date="2015" name="Data Brief">
        <title>Shoot transcriptome of the giant reed, Arundo donax.</title>
        <authorList>
            <person name="Barrero R.A."/>
            <person name="Guerrero F.D."/>
            <person name="Moolhuijzen P."/>
            <person name="Goolsby J.A."/>
            <person name="Tidwell J."/>
            <person name="Bellgard S.E."/>
            <person name="Bellgard M.I."/>
        </authorList>
    </citation>
    <scope>NUCLEOTIDE SEQUENCE</scope>
    <source>
        <tissue evidence="1">Shoot tissue taken approximately 20 cm above the soil surface</tissue>
    </source>
</reference>
<proteinExistence type="predicted"/>
<evidence type="ECO:0000313" key="1">
    <source>
        <dbReference type="EMBL" id="JAE29385.1"/>
    </source>
</evidence>
<accession>A0A0A9GWK6</accession>